<dbReference type="InterPro" id="IPR002059">
    <property type="entry name" value="CSP_DNA-bd"/>
</dbReference>
<dbReference type="SMART" id="SM00357">
    <property type="entry name" value="CSP"/>
    <property type="match status" value="1"/>
</dbReference>
<name>A0A315ZI77_SEDFL</name>
<dbReference type="OrthoDB" id="1493235at2"/>
<keyword evidence="4" id="KW-1185">Reference proteome</keyword>
<dbReference type="InterPro" id="IPR012340">
    <property type="entry name" value="NA-bd_OB-fold"/>
</dbReference>
<dbReference type="InterPro" id="IPR011129">
    <property type="entry name" value="CSD"/>
</dbReference>
<feature type="domain" description="CSD" evidence="2">
    <location>
        <begin position="86"/>
        <end position="147"/>
    </location>
</feature>
<organism evidence="3 4">
    <name type="scientific">Sediminitomix flava</name>
    <dbReference type="NCBI Taxonomy" id="379075"/>
    <lineage>
        <taxon>Bacteria</taxon>
        <taxon>Pseudomonadati</taxon>
        <taxon>Bacteroidota</taxon>
        <taxon>Cytophagia</taxon>
        <taxon>Cytophagales</taxon>
        <taxon>Flammeovirgaceae</taxon>
        <taxon>Sediminitomix</taxon>
    </lineage>
</organism>
<feature type="compositionally biased region" description="Basic residues" evidence="1">
    <location>
        <begin position="16"/>
        <end position="25"/>
    </location>
</feature>
<dbReference type="SUPFAM" id="SSF50249">
    <property type="entry name" value="Nucleic acid-binding proteins"/>
    <property type="match status" value="1"/>
</dbReference>
<dbReference type="AlphaFoldDB" id="A0A315ZI77"/>
<dbReference type="PRINTS" id="PR00050">
    <property type="entry name" value="COLDSHOCK"/>
</dbReference>
<dbReference type="PROSITE" id="PS51857">
    <property type="entry name" value="CSD_2"/>
    <property type="match status" value="1"/>
</dbReference>
<proteinExistence type="predicted"/>
<keyword evidence="3" id="KW-0238">DNA-binding</keyword>
<dbReference type="EMBL" id="QGDO01000001">
    <property type="protein sequence ID" value="PWJ44923.1"/>
    <property type="molecule type" value="Genomic_DNA"/>
</dbReference>
<dbReference type="RefSeq" id="WP_109616386.1">
    <property type="nucleotide sequence ID" value="NZ_QGDO01000001.1"/>
</dbReference>
<sequence>MAKSQATFSKMEKEKKRQKKKQEKLKRKEERQANSGGSDLDSMMAYVDEFGNIVDTPPEPSEREEINVEDIAISIPKAEEIEEDPVKKGRVEFFNDQKGFGFIKEIGTQEKYFVHVKGLIDDVRERDLVTFELEEGLKGLNAVRVKKSK</sequence>
<feature type="region of interest" description="Disordered" evidence="1">
    <location>
        <begin position="1"/>
        <end position="41"/>
    </location>
</feature>
<protein>
    <submittedName>
        <fullName evidence="3">Putative cold-shock DNA-binding protein</fullName>
    </submittedName>
</protein>
<dbReference type="Gene3D" id="2.40.50.140">
    <property type="entry name" value="Nucleic acid-binding proteins"/>
    <property type="match status" value="1"/>
</dbReference>
<evidence type="ECO:0000259" key="2">
    <source>
        <dbReference type="PROSITE" id="PS51857"/>
    </source>
</evidence>
<dbReference type="Proteomes" id="UP000245535">
    <property type="component" value="Unassembled WGS sequence"/>
</dbReference>
<gene>
    <name evidence="3" type="ORF">BC781_1011312</name>
</gene>
<dbReference type="GO" id="GO:0005829">
    <property type="term" value="C:cytosol"/>
    <property type="evidence" value="ECO:0007669"/>
    <property type="project" value="UniProtKB-ARBA"/>
</dbReference>
<dbReference type="CDD" id="cd04458">
    <property type="entry name" value="CSP_CDS"/>
    <property type="match status" value="1"/>
</dbReference>
<dbReference type="Pfam" id="PF00313">
    <property type="entry name" value="CSD"/>
    <property type="match status" value="1"/>
</dbReference>
<evidence type="ECO:0000313" key="3">
    <source>
        <dbReference type="EMBL" id="PWJ44923.1"/>
    </source>
</evidence>
<dbReference type="GO" id="GO:0003677">
    <property type="term" value="F:DNA binding"/>
    <property type="evidence" value="ECO:0007669"/>
    <property type="project" value="UniProtKB-KW"/>
</dbReference>
<accession>A0A315ZI77</accession>
<reference evidence="3 4" key="1">
    <citation type="submission" date="2018-03" db="EMBL/GenBank/DDBJ databases">
        <title>Genomic Encyclopedia of Archaeal and Bacterial Type Strains, Phase II (KMG-II): from individual species to whole genera.</title>
        <authorList>
            <person name="Goeker M."/>
        </authorList>
    </citation>
    <scope>NUCLEOTIDE SEQUENCE [LARGE SCALE GENOMIC DNA]</scope>
    <source>
        <strain evidence="3 4">DSM 28229</strain>
    </source>
</reference>
<comment type="caution">
    <text evidence="3">The sequence shown here is derived from an EMBL/GenBank/DDBJ whole genome shotgun (WGS) entry which is preliminary data.</text>
</comment>
<evidence type="ECO:0000256" key="1">
    <source>
        <dbReference type="SAM" id="MobiDB-lite"/>
    </source>
</evidence>
<evidence type="ECO:0000313" key="4">
    <source>
        <dbReference type="Proteomes" id="UP000245535"/>
    </source>
</evidence>